<proteinExistence type="predicted"/>
<dbReference type="InterPro" id="IPR018466">
    <property type="entry name" value="Kre9/Knh1-like_N"/>
</dbReference>
<feature type="region of interest" description="Disordered" evidence="2">
    <location>
        <begin position="157"/>
        <end position="183"/>
    </location>
</feature>
<evidence type="ECO:0000256" key="1">
    <source>
        <dbReference type="ARBA" id="ARBA00022729"/>
    </source>
</evidence>
<keyword evidence="1" id="KW-0732">Signal</keyword>
<gene>
    <name evidence="4" type="ORF">Sspor_13670</name>
</gene>
<dbReference type="InterPro" id="IPR052982">
    <property type="entry name" value="SRP1/TIP1-like"/>
</dbReference>
<dbReference type="EMBL" id="BNED01000005">
    <property type="protein sequence ID" value="GHI75806.1"/>
    <property type="molecule type" value="Genomic_DNA"/>
</dbReference>
<dbReference type="Pfam" id="PF10342">
    <property type="entry name" value="Kre9_KNH"/>
    <property type="match status" value="1"/>
</dbReference>
<organism evidence="4 5">
    <name type="scientific">Streptomyces spororaveus</name>
    <dbReference type="NCBI Taxonomy" id="284039"/>
    <lineage>
        <taxon>Bacteria</taxon>
        <taxon>Bacillati</taxon>
        <taxon>Actinomycetota</taxon>
        <taxon>Actinomycetes</taxon>
        <taxon>Kitasatosporales</taxon>
        <taxon>Streptomycetaceae</taxon>
        <taxon>Streptomyces</taxon>
    </lineage>
</organism>
<dbReference type="Proteomes" id="UP000608522">
    <property type="component" value="Unassembled WGS sequence"/>
</dbReference>
<accession>A0ABQ3T5Z1</accession>
<sequence length="279" mass="29041">MENANEVTGGPDPVRQVMETLATARRRPHLVLAAAVLALAYSAITGVTQPQPAAAAAKFAQPISNVVREAGKTYSIVWTDGPPGTQSLRLMKGQATALQQVAQIAAVDGASGTYAWTVPADLPTDNTYAIALGTQFTITGHESGALSSVGERLPAPAPVPATPTPTRARPPHTPNRYCRPSRPGPLEVADRILAYAAGGEGAVAWSWGPLPSTSNLVRDWSGRADRGASPARCCLTEAVWTAGQRKLGNAPSPARHCTFTCQRDGPNGDCPAGIPTARP</sequence>
<comment type="caution">
    <text evidence="4">The sequence shown here is derived from an EMBL/GenBank/DDBJ whole genome shotgun (WGS) entry which is preliminary data.</text>
</comment>
<protein>
    <recommendedName>
        <fullName evidence="3">Yeast cell wall synthesis Kre9/Knh1-like N-terminal domain-containing protein</fullName>
    </recommendedName>
</protein>
<name>A0ABQ3T5Z1_9ACTN</name>
<reference evidence="5" key="1">
    <citation type="submission" date="2023-07" db="EMBL/GenBank/DDBJ databases">
        <title>Whole genome shotgun sequence of Streptomyces spororaveus NBRC 15456.</title>
        <authorList>
            <person name="Komaki H."/>
            <person name="Tamura T."/>
        </authorList>
    </citation>
    <scope>NUCLEOTIDE SEQUENCE [LARGE SCALE GENOMIC DNA]</scope>
    <source>
        <strain evidence="5">NBRC 15456</strain>
    </source>
</reference>
<evidence type="ECO:0000313" key="4">
    <source>
        <dbReference type="EMBL" id="GHI75806.1"/>
    </source>
</evidence>
<evidence type="ECO:0000256" key="2">
    <source>
        <dbReference type="SAM" id="MobiDB-lite"/>
    </source>
</evidence>
<dbReference type="PANTHER" id="PTHR40633">
    <property type="entry name" value="MATRIX PROTEIN, PUTATIVE (AFU_ORTHOLOGUE AFUA_8G05410)-RELATED"/>
    <property type="match status" value="1"/>
</dbReference>
<feature type="domain" description="Yeast cell wall synthesis Kre9/Knh1-like N-terminal" evidence="3">
    <location>
        <begin position="62"/>
        <end position="133"/>
    </location>
</feature>
<keyword evidence="5" id="KW-1185">Reference proteome</keyword>
<evidence type="ECO:0000259" key="3">
    <source>
        <dbReference type="Pfam" id="PF10342"/>
    </source>
</evidence>
<evidence type="ECO:0000313" key="5">
    <source>
        <dbReference type="Proteomes" id="UP000608522"/>
    </source>
</evidence>
<dbReference type="PANTHER" id="PTHR40633:SF1">
    <property type="entry name" value="GPI ANCHORED SERINE-THREONINE RICH PROTEIN (AFU_ORTHOLOGUE AFUA_1G03630)"/>
    <property type="match status" value="1"/>
</dbReference>